<dbReference type="InterPro" id="IPR000960">
    <property type="entry name" value="Flavin_mOase"/>
</dbReference>
<evidence type="ECO:0000256" key="6">
    <source>
        <dbReference type="ARBA" id="ARBA00034528"/>
    </source>
</evidence>
<dbReference type="PIRSF" id="PIRSF000332">
    <property type="entry name" value="FMO"/>
    <property type="match status" value="1"/>
</dbReference>
<name>A0A7W9CVU0_9HYPH</name>
<dbReference type="Gene3D" id="3.50.50.60">
    <property type="entry name" value="FAD/NAD(P)-binding domain"/>
    <property type="match status" value="1"/>
</dbReference>
<dbReference type="InterPro" id="IPR050346">
    <property type="entry name" value="FMO-like"/>
</dbReference>
<dbReference type="InterPro" id="IPR036188">
    <property type="entry name" value="FAD/NAD-bd_sf"/>
</dbReference>
<keyword evidence="2" id="KW-0285">Flavoprotein</keyword>
<dbReference type="PRINTS" id="PR00370">
    <property type="entry name" value="FMOXYGENASE"/>
</dbReference>
<dbReference type="Proteomes" id="UP000523821">
    <property type="component" value="Unassembled WGS sequence"/>
</dbReference>
<reference evidence="8 9" key="1">
    <citation type="submission" date="2020-08" db="EMBL/GenBank/DDBJ databases">
        <title>Genomic Encyclopedia of Type Strains, Phase IV (KMG-IV): sequencing the most valuable type-strain genomes for metagenomic binning, comparative biology and taxonomic classification.</title>
        <authorList>
            <person name="Goeker M."/>
        </authorList>
    </citation>
    <scope>NUCLEOTIDE SEQUENCE [LARGE SCALE GENOMIC DNA]</scope>
    <source>
        <strain evidence="8 9">DSM 16268</strain>
    </source>
</reference>
<accession>A0A7W9CVU0</accession>
<dbReference type="GO" id="GO:0050661">
    <property type="term" value="F:NADP binding"/>
    <property type="evidence" value="ECO:0007669"/>
    <property type="project" value="InterPro"/>
</dbReference>
<evidence type="ECO:0000256" key="1">
    <source>
        <dbReference type="ARBA" id="ARBA00009183"/>
    </source>
</evidence>
<dbReference type="EMBL" id="JACHOO010000002">
    <property type="protein sequence ID" value="MBB5752282.1"/>
    <property type="molecule type" value="Genomic_DNA"/>
</dbReference>
<dbReference type="PANTHER" id="PTHR23023">
    <property type="entry name" value="DIMETHYLANILINE MONOOXYGENASE"/>
    <property type="match status" value="1"/>
</dbReference>
<comment type="caution">
    <text evidence="8">The sequence shown here is derived from an EMBL/GenBank/DDBJ whole genome shotgun (WGS) entry which is preliminary data.</text>
</comment>
<evidence type="ECO:0000313" key="9">
    <source>
        <dbReference type="Proteomes" id="UP000523821"/>
    </source>
</evidence>
<dbReference type="InterPro" id="IPR020946">
    <property type="entry name" value="Flavin_mOase-like"/>
</dbReference>
<keyword evidence="5" id="KW-0560">Oxidoreductase</keyword>
<sequence length="430" mass="43800">MPGNAERIAVLGGGPAGIAAARWLGARGFSPVVFERGGRLGGLWTQGPCSTASAEGLTANTPRAATRFADLDHDEAVAARPSADAISAYLTRYTAGFALGTEIRLRTSVDSVARHPIGGWMVRSTTAATTRREEAFARVVVATGFYAERSFGGLRGADRFTGPGGLVHSSGYRGAAEHRGRRVLVIGGGPAGGAIALDLAGAGVSVALAGPAWLSSPAAHPARCDAALAALCAEGRLLPAPPVASVTTHGVYFADGTAETYDSIIAATGYRPALSIFPPGLEAALVTADGRIALAESTFHPDLPGIAVLGHFDQRGAALPVIELQARAVAYLWSGVAAMPAQARLAESLAAARSGPRPDLAETAARFARLAGVSPPHTHCAAAALMAAGHLVPELFRLAGPDADPRAELVVAREAAALCRRSPVGSAPDD</sequence>
<proteinExistence type="inferred from homology"/>
<protein>
    <recommendedName>
        <fullName evidence="7">Trimethylamine monooxygenase</fullName>
        <ecNumber evidence="6">1.14.13.148</ecNumber>
    </recommendedName>
</protein>
<gene>
    <name evidence="8" type="ORF">GGQ63_001334</name>
</gene>
<dbReference type="Pfam" id="PF00743">
    <property type="entry name" value="FMO-like"/>
    <property type="match status" value="2"/>
</dbReference>
<dbReference type="RefSeq" id="WP_183853794.1">
    <property type="nucleotide sequence ID" value="NZ_JACHOO010000002.1"/>
</dbReference>
<keyword evidence="4" id="KW-0521">NADP</keyword>
<evidence type="ECO:0000256" key="4">
    <source>
        <dbReference type="ARBA" id="ARBA00022857"/>
    </source>
</evidence>
<dbReference type="EC" id="1.14.13.148" evidence="6"/>
<evidence type="ECO:0000256" key="7">
    <source>
        <dbReference type="ARBA" id="ARBA00035159"/>
    </source>
</evidence>
<dbReference type="AlphaFoldDB" id="A0A7W9CVU0"/>
<dbReference type="GO" id="GO:0034899">
    <property type="term" value="F:trimethylamine monooxygenase activity"/>
    <property type="evidence" value="ECO:0007669"/>
    <property type="project" value="UniProtKB-EC"/>
</dbReference>
<keyword evidence="3" id="KW-0274">FAD</keyword>
<dbReference type="GO" id="GO:0050660">
    <property type="term" value="F:flavin adenine dinucleotide binding"/>
    <property type="evidence" value="ECO:0007669"/>
    <property type="project" value="InterPro"/>
</dbReference>
<evidence type="ECO:0000256" key="3">
    <source>
        <dbReference type="ARBA" id="ARBA00022827"/>
    </source>
</evidence>
<organism evidence="8 9">
    <name type="scientific">Prosthecomicrobium pneumaticum</name>
    <dbReference type="NCBI Taxonomy" id="81895"/>
    <lineage>
        <taxon>Bacteria</taxon>
        <taxon>Pseudomonadati</taxon>
        <taxon>Pseudomonadota</taxon>
        <taxon>Alphaproteobacteria</taxon>
        <taxon>Hyphomicrobiales</taxon>
        <taxon>Kaistiaceae</taxon>
        <taxon>Prosthecomicrobium</taxon>
    </lineage>
</organism>
<keyword evidence="9" id="KW-1185">Reference proteome</keyword>
<dbReference type="SUPFAM" id="SSF51905">
    <property type="entry name" value="FAD/NAD(P)-binding domain"/>
    <property type="match status" value="1"/>
</dbReference>
<evidence type="ECO:0000256" key="5">
    <source>
        <dbReference type="ARBA" id="ARBA00023002"/>
    </source>
</evidence>
<dbReference type="GO" id="GO:0004499">
    <property type="term" value="F:N,N-dimethylaniline monooxygenase activity"/>
    <property type="evidence" value="ECO:0007669"/>
    <property type="project" value="InterPro"/>
</dbReference>
<evidence type="ECO:0000256" key="2">
    <source>
        <dbReference type="ARBA" id="ARBA00022630"/>
    </source>
</evidence>
<comment type="similarity">
    <text evidence="1">Belongs to the FMO family.</text>
</comment>
<evidence type="ECO:0000313" key="8">
    <source>
        <dbReference type="EMBL" id="MBB5752282.1"/>
    </source>
</evidence>